<dbReference type="InterPro" id="IPR019821">
    <property type="entry name" value="Kinesin_motor_CS"/>
</dbReference>
<evidence type="ECO:0000256" key="6">
    <source>
        <dbReference type="RuleBase" id="RU000394"/>
    </source>
</evidence>
<dbReference type="EMBL" id="HAAD01004161">
    <property type="protein sequence ID" value="CDG70393.1"/>
    <property type="molecule type" value="mRNA"/>
</dbReference>
<evidence type="ECO:0000256" key="8">
    <source>
        <dbReference type="SAM" id="MobiDB-lite"/>
    </source>
</evidence>
<dbReference type="PANTHER" id="PTHR24115">
    <property type="entry name" value="KINESIN-RELATED"/>
    <property type="match status" value="1"/>
</dbReference>
<dbReference type="KEGG" id="hmg:100209617"/>
<dbReference type="PROSITE" id="PS50067">
    <property type="entry name" value="KINESIN_MOTOR_2"/>
    <property type="match status" value="1"/>
</dbReference>
<proteinExistence type="evidence at transcript level"/>
<feature type="binding site" evidence="5">
    <location>
        <begin position="105"/>
        <end position="112"/>
    </location>
    <ligand>
        <name>ATP</name>
        <dbReference type="ChEBI" id="CHEBI:30616"/>
    </ligand>
</feature>
<dbReference type="Gene3D" id="3.40.850.10">
    <property type="entry name" value="Kinesin motor domain"/>
    <property type="match status" value="1"/>
</dbReference>
<dbReference type="GO" id="GO:0005871">
    <property type="term" value="C:kinesin complex"/>
    <property type="evidence" value="ECO:0007669"/>
    <property type="project" value="TreeGrafter"/>
</dbReference>
<keyword evidence="6" id="KW-0493">Microtubule</keyword>
<dbReference type="GO" id="GO:0007018">
    <property type="term" value="P:microtubule-based movement"/>
    <property type="evidence" value="ECO:0007669"/>
    <property type="project" value="InterPro"/>
</dbReference>
<dbReference type="Gene3D" id="2.60.40.4330">
    <property type="entry name" value="Kinesin-like protein Kif23, Arf6-interacting domain"/>
    <property type="match status" value="1"/>
</dbReference>
<feature type="domain" description="Kinesin motor" evidence="9">
    <location>
        <begin position="21"/>
        <end position="434"/>
    </location>
</feature>
<evidence type="ECO:0000256" key="1">
    <source>
        <dbReference type="ARBA" id="ARBA00004245"/>
    </source>
</evidence>
<keyword evidence="4" id="KW-0206">Cytoskeleton</keyword>
<name>T2MDN8_HYDVU</name>
<dbReference type="GeneID" id="100209617"/>
<protein>
    <recommendedName>
        <fullName evidence="6">Kinesin-like protein</fullName>
    </recommendedName>
</protein>
<keyword evidence="5 6" id="KW-0505">Motor protein</keyword>
<keyword evidence="4" id="KW-0963">Cytoplasm</keyword>
<evidence type="ECO:0000256" key="4">
    <source>
        <dbReference type="ARBA" id="ARBA00023212"/>
    </source>
</evidence>
<comment type="subcellular location">
    <subcellularLocation>
        <location evidence="1">Cytoplasm</location>
        <location evidence="1">Cytoskeleton</location>
    </subcellularLocation>
</comment>
<evidence type="ECO:0000313" key="10">
    <source>
        <dbReference type="EMBL" id="CDG70393.1"/>
    </source>
</evidence>
<keyword evidence="3 5" id="KW-0067">ATP-binding</keyword>
<comment type="similarity">
    <text evidence="5 6">Belongs to the TRAFAC class myosin-kinesin ATPase superfamily. Kinesin family.</text>
</comment>
<sequence>MNKNGILRTRKASPSLKLKDPVEVFCRIRPCFDGETCVEIIGDNVVQLNAPKNLKTLTGRVEQLRCTFSQVFPGYTTQSHLFQSVGLPLVQDLLNGKNGLCFMYGISGSGKTHTMNGTPSDGGVLPRCLDVLFNSIGDYQASRCVFRPDCYNGFEVLSDSEASSEAKRKSLEQAAFLSQKSRKQTEEDRMADMIRIPDLTKLEVDQDNVYSVFISFVEIYNNSVFDLLEDSANDVFKQKQPVSKILREDQRKNMYVYEAVEIEVKSTEEAFDLFYRGQNRRKTAHTLLNTESSRSHSVFNIRLVQAPLGPDGTAVLNNSEAIGISQLSLCDLAGSERMSRTNAGGDRVREAGNINNSLMTLRSCIECLRENQKSQDIGNPAKIVPYRDSKLTHLFKNFFDGDGKVRMIVCLNPRSEDFDESIHVMKFAEMTQEVKVSRSDGVKFDLGLTPGRRNAMKAFKDTCKDIDDVLSSDTGSQEDLLQPIQVFAQWPLLQLSSSEDMITLRNLAIYLEERIKLRKTLYMDWNQRQIEVRNLIMQLEQDNIDLTKAIEEQRVVLNEKERESKNFEKKIRQINEKVENLQRSNLSFETQKRQAEAELEKQKDLLLKEKQEKQRLKQTLKDLTSSERLRWKKECDKQVRATKLEMEEHILEKSEKLKQLRDVVQNLDLPQQQNSTRLSVMPMQNYNYNYSSEMMETRVKNVEEEKPSLLVKTPRPPKVAAKPPTKLRTKTPNGTTPKYRSKSPPPVLNPTPKVSNLLITDKQTPIRSKHRRSRSSDYWLEHKPSTTLSTDTVMQPQIRKKKTVNTPHVKDFKKAFGLDLMFSATPNYILTHQEKDSCGEIETKLIKGEIMKTRGGGTSVQFTDVETLKKTIEGKSSTPKIGKRKSLEDRVQSEDSWTSVETRCAVGIEGKPGCEPGLMHHAKKSKN</sequence>
<dbReference type="PANTHER" id="PTHR24115:SF600">
    <property type="entry name" value="KINESIN-LIKE PROTEIN KIF23"/>
    <property type="match status" value="1"/>
</dbReference>
<dbReference type="SUPFAM" id="SSF52540">
    <property type="entry name" value="P-loop containing nucleoside triphosphate hydrolases"/>
    <property type="match status" value="1"/>
</dbReference>
<dbReference type="GO" id="GO:0005634">
    <property type="term" value="C:nucleus"/>
    <property type="evidence" value="ECO:0007669"/>
    <property type="project" value="TreeGrafter"/>
</dbReference>
<dbReference type="GO" id="GO:0005524">
    <property type="term" value="F:ATP binding"/>
    <property type="evidence" value="ECO:0007669"/>
    <property type="project" value="UniProtKB-UniRule"/>
</dbReference>
<dbReference type="InterPro" id="IPR027417">
    <property type="entry name" value="P-loop_NTPase"/>
</dbReference>
<dbReference type="SMART" id="SM00129">
    <property type="entry name" value="KISc"/>
    <property type="match status" value="1"/>
</dbReference>
<dbReference type="AlphaFoldDB" id="T2MDN8"/>
<evidence type="ECO:0000256" key="3">
    <source>
        <dbReference type="ARBA" id="ARBA00022840"/>
    </source>
</evidence>
<feature type="region of interest" description="Disordered" evidence="8">
    <location>
        <begin position="703"/>
        <end position="753"/>
    </location>
</feature>
<evidence type="ECO:0000256" key="7">
    <source>
        <dbReference type="SAM" id="Coils"/>
    </source>
</evidence>
<dbReference type="InterPro" id="IPR001752">
    <property type="entry name" value="Kinesin_motor_dom"/>
</dbReference>
<dbReference type="GO" id="GO:0008017">
    <property type="term" value="F:microtubule binding"/>
    <property type="evidence" value="ECO:0007669"/>
    <property type="project" value="InterPro"/>
</dbReference>
<dbReference type="Pfam" id="PF00225">
    <property type="entry name" value="Kinesin"/>
    <property type="match status" value="1"/>
</dbReference>
<dbReference type="InterPro" id="IPR036961">
    <property type="entry name" value="Kinesin_motor_dom_sf"/>
</dbReference>
<evidence type="ECO:0000256" key="5">
    <source>
        <dbReference type="PROSITE-ProRule" id="PRU00283"/>
    </source>
</evidence>
<dbReference type="OrthoDB" id="424249at2759"/>
<evidence type="ECO:0000259" key="9">
    <source>
        <dbReference type="PROSITE" id="PS50067"/>
    </source>
</evidence>
<accession>T2MDN8</accession>
<dbReference type="GO" id="GO:0003777">
    <property type="term" value="F:microtubule motor activity"/>
    <property type="evidence" value="ECO:0007669"/>
    <property type="project" value="InterPro"/>
</dbReference>
<feature type="coiled-coil region" evidence="7">
    <location>
        <begin position="543"/>
        <end position="626"/>
    </location>
</feature>
<keyword evidence="7" id="KW-0175">Coiled coil</keyword>
<dbReference type="GO" id="GO:0005874">
    <property type="term" value="C:microtubule"/>
    <property type="evidence" value="ECO:0007669"/>
    <property type="project" value="UniProtKB-KW"/>
</dbReference>
<keyword evidence="2 5" id="KW-0547">Nucleotide-binding</keyword>
<dbReference type="PROSITE" id="PS00411">
    <property type="entry name" value="KINESIN_MOTOR_1"/>
    <property type="match status" value="1"/>
</dbReference>
<organism evidence="10">
    <name type="scientific">Hydra vulgaris</name>
    <name type="common">Hydra</name>
    <name type="synonym">Hydra attenuata</name>
    <dbReference type="NCBI Taxonomy" id="6087"/>
    <lineage>
        <taxon>Eukaryota</taxon>
        <taxon>Metazoa</taxon>
        <taxon>Cnidaria</taxon>
        <taxon>Hydrozoa</taxon>
        <taxon>Hydroidolina</taxon>
        <taxon>Anthoathecata</taxon>
        <taxon>Aplanulata</taxon>
        <taxon>Hydridae</taxon>
        <taxon>Hydra</taxon>
    </lineage>
</organism>
<dbReference type="PRINTS" id="PR00380">
    <property type="entry name" value="KINESINHEAVY"/>
</dbReference>
<dbReference type="InterPro" id="IPR032384">
    <property type="entry name" value="Kif23_Arf-bd"/>
</dbReference>
<dbReference type="InterPro" id="IPR027640">
    <property type="entry name" value="Kinesin-like_fam"/>
</dbReference>
<evidence type="ECO:0000256" key="2">
    <source>
        <dbReference type="ARBA" id="ARBA00022741"/>
    </source>
</evidence>
<dbReference type="Pfam" id="PF16540">
    <property type="entry name" value="MKLP1_Arf_bdg"/>
    <property type="match status" value="1"/>
</dbReference>
<gene>
    <name evidence="10" type="primary">KIF23</name>
</gene>
<dbReference type="InterPro" id="IPR038105">
    <property type="entry name" value="Kif23_Arf-bd_sf"/>
</dbReference>
<reference evidence="10" key="1">
    <citation type="journal article" date="2013" name="Genome Biol. Evol.">
        <title>Punctuated emergences of genetic and phenotypic innovations in eumetazoan, bilaterian, euteleostome, and hominidae ancestors.</title>
        <authorList>
            <person name="Wenger Y."/>
            <person name="Galliot B."/>
        </authorList>
    </citation>
    <scope>NUCLEOTIDE SEQUENCE</scope>
    <source>
        <tissue evidence="10">Whole animals</tissue>
    </source>
</reference>
<dbReference type="GO" id="GO:0016887">
    <property type="term" value="F:ATP hydrolysis activity"/>
    <property type="evidence" value="ECO:0007669"/>
    <property type="project" value="TreeGrafter"/>
</dbReference>